<gene>
    <name evidence="1" type="ORF">ACFQ5G_17995</name>
</gene>
<dbReference type="EMBL" id="JBHTMK010000023">
    <property type="protein sequence ID" value="MFD1367251.1"/>
    <property type="molecule type" value="Genomic_DNA"/>
</dbReference>
<comment type="caution">
    <text evidence="1">The sequence shown here is derived from an EMBL/GenBank/DDBJ whole genome shotgun (WGS) entry which is preliminary data.</text>
</comment>
<accession>A0ABW4AAD7</accession>
<keyword evidence="2" id="KW-1185">Reference proteome</keyword>
<reference evidence="2" key="1">
    <citation type="journal article" date="2019" name="Int. J. Syst. Evol. Microbiol.">
        <title>The Global Catalogue of Microorganisms (GCM) 10K type strain sequencing project: providing services to taxonomists for standard genome sequencing and annotation.</title>
        <authorList>
            <consortium name="The Broad Institute Genomics Platform"/>
            <consortium name="The Broad Institute Genome Sequencing Center for Infectious Disease"/>
            <person name="Wu L."/>
            <person name="Ma J."/>
        </authorList>
    </citation>
    <scope>NUCLEOTIDE SEQUENCE [LARGE SCALE GENOMIC DNA]</scope>
    <source>
        <strain evidence="2">CCM 7526</strain>
    </source>
</reference>
<sequence>MTMYPRTGNDGDHAGRISGRLHTLIGVGGHPDDFHALLIEARNKLGADHTISLDIEYRWEELRDEDRSALDSTFAWNELRDRADRTEPPESRVAQRIRERCLRQTRRCGRPDDLDRTVDLCREEAKRWPDGPAAADLAWALRDRAWFGGYADLTDHDPQADLDEALDLIDAEVELRRSRFDQVSTMTAELIRVEVLLARATTDLAAAQEALKSIVPLADADVLPFDNLPPARVLHAEALAATGSHEDAAGLARRVYAMYGNVHVFDPARPMLTVAQCVSRWSPEEAVRAAQAAYGQRCQTFRPDSHYALEAQSLLTTLRAKPVPAPRTG</sequence>
<evidence type="ECO:0000313" key="2">
    <source>
        <dbReference type="Proteomes" id="UP001597183"/>
    </source>
</evidence>
<name>A0ABW4AAD7_9ACTN</name>
<dbReference type="Proteomes" id="UP001597183">
    <property type="component" value="Unassembled WGS sequence"/>
</dbReference>
<protein>
    <recommendedName>
        <fullName evidence="3">Tetratricopeptide repeat protein</fullName>
    </recommendedName>
</protein>
<organism evidence="1 2">
    <name type="scientific">Actinoplanes sichuanensis</name>
    <dbReference type="NCBI Taxonomy" id="512349"/>
    <lineage>
        <taxon>Bacteria</taxon>
        <taxon>Bacillati</taxon>
        <taxon>Actinomycetota</taxon>
        <taxon>Actinomycetes</taxon>
        <taxon>Micromonosporales</taxon>
        <taxon>Micromonosporaceae</taxon>
        <taxon>Actinoplanes</taxon>
    </lineage>
</organism>
<evidence type="ECO:0008006" key="3">
    <source>
        <dbReference type="Google" id="ProtNLM"/>
    </source>
</evidence>
<proteinExistence type="predicted"/>
<evidence type="ECO:0000313" key="1">
    <source>
        <dbReference type="EMBL" id="MFD1367251.1"/>
    </source>
</evidence>
<dbReference type="RefSeq" id="WP_317795925.1">
    <property type="nucleotide sequence ID" value="NZ_AP028461.1"/>
</dbReference>